<evidence type="ECO:0000313" key="3">
    <source>
        <dbReference type="EMBL" id="RWS12830.1"/>
    </source>
</evidence>
<dbReference type="AlphaFoldDB" id="A0A443RC52"/>
<name>A0A443RC52_9ACAR</name>
<protein>
    <submittedName>
        <fullName evidence="3">ELMO domain-containing protein 2-like protein</fullName>
    </submittedName>
</protein>
<dbReference type="EMBL" id="NCKU01001194">
    <property type="protein sequence ID" value="RWS12830.1"/>
    <property type="molecule type" value="Genomic_DNA"/>
</dbReference>
<dbReference type="OrthoDB" id="67155at2759"/>
<keyword evidence="4" id="KW-1185">Reference proteome</keyword>
<evidence type="ECO:0000313" key="4">
    <source>
        <dbReference type="Proteomes" id="UP000285301"/>
    </source>
</evidence>
<organism evidence="3 4">
    <name type="scientific">Dinothrombium tinctorium</name>
    <dbReference type="NCBI Taxonomy" id="1965070"/>
    <lineage>
        <taxon>Eukaryota</taxon>
        <taxon>Metazoa</taxon>
        <taxon>Ecdysozoa</taxon>
        <taxon>Arthropoda</taxon>
        <taxon>Chelicerata</taxon>
        <taxon>Arachnida</taxon>
        <taxon>Acari</taxon>
        <taxon>Acariformes</taxon>
        <taxon>Trombidiformes</taxon>
        <taxon>Prostigmata</taxon>
        <taxon>Anystina</taxon>
        <taxon>Parasitengona</taxon>
        <taxon>Trombidioidea</taxon>
        <taxon>Trombidiidae</taxon>
        <taxon>Dinothrombium</taxon>
    </lineage>
</organism>
<dbReference type="InterPro" id="IPR050868">
    <property type="entry name" value="ELMO_domain-containing"/>
</dbReference>
<accession>A0A443RC52</accession>
<dbReference type="Pfam" id="PF04727">
    <property type="entry name" value="ELMO_CED12"/>
    <property type="match status" value="1"/>
</dbReference>
<proteinExistence type="predicted"/>
<feature type="transmembrane region" description="Helical" evidence="1">
    <location>
        <begin position="223"/>
        <end position="241"/>
    </location>
</feature>
<dbReference type="STRING" id="1965070.A0A443RC52"/>
<sequence length="319" mass="37286">MFSEFISRILSLIAYYFRPLLKAFLRKTTGLCELQRVCYRNEKGAKRTTGVEHSITASRSKVITRIRQKFTDLSEHSGKFSVNNQQEVVKLIEFALEGICIDKKIKANIHREFLDALRICFLQIYGYKQLIYEVDSLKNTSYDANDANHEQKLLQLWHLLMPGIALQSRVSKQWTEIGFQGEDPKTDFRGMGLLGLENLLYFAKTYPSSARQILLHSNHPSHGYPFAITGINITFIAYILLKRGNLKTHFYNTYFSTVCLEDFHKVYCYLFLHFDRFWLKEKPKDVMEFRYIKEKFVNEISARLTDLSTVLKIDAVETI</sequence>
<evidence type="ECO:0000256" key="1">
    <source>
        <dbReference type="SAM" id="Phobius"/>
    </source>
</evidence>
<keyword evidence="1" id="KW-0472">Membrane</keyword>
<dbReference type="PROSITE" id="PS51335">
    <property type="entry name" value="ELMO"/>
    <property type="match status" value="1"/>
</dbReference>
<reference evidence="3 4" key="1">
    <citation type="journal article" date="2018" name="Gigascience">
        <title>Genomes of trombidid mites reveal novel predicted allergens and laterally-transferred genes associated with secondary metabolism.</title>
        <authorList>
            <person name="Dong X."/>
            <person name="Chaisiri K."/>
            <person name="Xia D."/>
            <person name="Armstrong S.D."/>
            <person name="Fang Y."/>
            <person name="Donnelly M.J."/>
            <person name="Kadowaki T."/>
            <person name="McGarry J.W."/>
            <person name="Darby A.C."/>
            <person name="Makepeace B.L."/>
        </authorList>
    </citation>
    <scope>NUCLEOTIDE SEQUENCE [LARGE SCALE GENOMIC DNA]</scope>
    <source>
        <strain evidence="3">UoL-WK</strain>
    </source>
</reference>
<gene>
    <name evidence="3" type="ORF">B4U79_15198</name>
</gene>
<dbReference type="PANTHER" id="PTHR12771:SF51">
    <property type="entry name" value="LD01482P"/>
    <property type="match status" value="1"/>
</dbReference>
<evidence type="ECO:0000259" key="2">
    <source>
        <dbReference type="PROSITE" id="PS51335"/>
    </source>
</evidence>
<dbReference type="InterPro" id="IPR006816">
    <property type="entry name" value="ELMO_dom"/>
</dbReference>
<keyword evidence="1" id="KW-1133">Transmembrane helix</keyword>
<dbReference type="Proteomes" id="UP000285301">
    <property type="component" value="Unassembled WGS sequence"/>
</dbReference>
<comment type="caution">
    <text evidence="3">The sequence shown here is derived from an EMBL/GenBank/DDBJ whole genome shotgun (WGS) entry which is preliminary data.</text>
</comment>
<keyword evidence="1" id="KW-0812">Transmembrane</keyword>
<dbReference type="GO" id="GO:0005096">
    <property type="term" value="F:GTPase activator activity"/>
    <property type="evidence" value="ECO:0007669"/>
    <property type="project" value="TreeGrafter"/>
</dbReference>
<feature type="domain" description="ELMO" evidence="2">
    <location>
        <begin position="148"/>
        <end position="304"/>
    </location>
</feature>
<dbReference type="PANTHER" id="PTHR12771">
    <property type="entry name" value="ENGULFMENT AND CELL MOTILITY"/>
    <property type="match status" value="1"/>
</dbReference>